<organism evidence="2 3">
    <name type="scientific">Nocardia amamiensis</name>
    <dbReference type="NCBI Taxonomy" id="404578"/>
    <lineage>
        <taxon>Bacteria</taxon>
        <taxon>Bacillati</taxon>
        <taxon>Actinomycetota</taxon>
        <taxon>Actinomycetes</taxon>
        <taxon>Mycobacteriales</taxon>
        <taxon>Nocardiaceae</taxon>
        <taxon>Nocardia</taxon>
    </lineage>
</organism>
<protein>
    <submittedName>
        <fullName evidence="2">Restriction endonuclease</fullName>
    </submittedName>
</protein>
<dbReference type="EMBL" id="JADLQX010000018">
    <property type="protein sequence ID" value="MBF6300525.1"/>
    <property type="molecule type" value="Genomic_DNA"/>
</dbReference>
<dbReference type="Proteomes" id="UP000702209">
    <property type="component" value="Unassembled WGS sequence"/>
</dbReference>
<comment type="caution">
    <text evidence="2">The sequence shown here is derived from an EMBL/GenBank/DDBJ whole genome shotgun (WGS) entry which is preliminary data.</text>
</comment>
<accession>A0ABS0CVJ6</accession>
<keyword evidence="2" id="KW-0378">Hydrolase</keyword>
<dbReference type="Pfam" id="PF04471">
    <property type="entry name" value="Mrr_cat"/>
    <property type="match status" value="1"/>
</dbReference>
<feature type="domain" description="Restriction endonuclease type IV Mrr" evidence="1">
    <location>
        <begin position="84"/>
        <end position="216"/>
    </location>
</feature>
<dbReference type="InterPro" id="IPR007560">
    <property type="entry name" value="Restrct_endonuc_IV_Mrr"/>
</dbReference>
<evidence type="ECO:0000313" key="2">
    <source>
        <dbReference type="EMBL" id="MBF6300525.1"/>
    </source>
</evidence>
<reference evidence="2 3" key="1">
    <citation type="submission" date="2020-10" db="EMBL/GenBank/DDBJ databases">
        <title>Identification of Nocardia species via Next-generation sequencing and recognition of intraspecies genetic diversity.</title>
        <authorList>
            <person name="Li P."/>
            <person name="Li P."/>
            <person name="Lu B."/>
        </authorList>
    </citation>
    <scope>NUCLEOTIDE SEQUENCE [LARGE SCALE GENOMIC DNA]</scope>
    <source>
        <strain evidence="2 3">BJ06-0157</strain>
    </source>
</reference>
<proteinExistence type="predicted"/>
<evidence type="ECO:0000259" key="1">
    <source>
        <dbReference type="Pfam" id="PF04471"/>
    </source>
</evidence>
<name>A0ABS0CVJ6_9NOCA</name>
<keyword evidence="2" id="KW-0255">Endonuclease</keyword>
<dbReference type="Gene3D" id="3.40.1350.10">
    <property type="match status" value="1"/>
</dbReference>
<dbReference type="InterPro" id="IPR011856">
    <property type="entry name" value="tRNA_endonuc-like_dom_sf"/>
</dbReference>
<keyword evidence="2" id="KW-0540">Nuclease</keyword>
<keyword evidence="3" id="KW-1185">Reference proteome</keyword>
<evidence type="ECO:0000313" key="3">
    <source>
        <dbReference type="Proteomes" id="UP000702209"/>
    </source>
</evidence>
<sequence length="243" mass="26875">MARITKIEPGVGASPLPHTVRDDDVCTYRVIESADGTPLLHLEVSSADGKSSFSMQFDQESAGRLFEIFSDAEVLSRLTLDWQRIDADGFERLIARLLDLSGAYTKINRPMNVNAPDCGRDIEAFLQVTDGLGAETLERLIVQAKHWPGTGINASEIADLVHAKMPQWEGEPVRRLTIATSGSFTRDAVHWAETHNRAAHRPTITLWSSSELERMLRRWPTLAAEFGLITSSSSGSPFTPSWS</sequence>
<dbReference type="RefSeq" id="WP_195131762.1">
    <property type="nucleotide sequence ID" value="NZ_JADLQX010000018.1"/>
</dbReference>
<gene>
    <name evidence="2" type="ORF">IU459_23695</name>
</gene>
<dbReference type="GO" id="GO:0004519">
    <property type="term" value="F:endonuclease activity"/>
    <property type="evidence" value="ECO:0007669"/>
    <property type="project" value="UniProtKB-KW"/>
</dbReference>